<evidence type="ECO:0000256" key="5">
    <source>
        <dbReference type="ARBA" id="ARBA00093456"/>
    </source>
</evidence>
<dbReference type="GO" id="GO:0007129">
    <property type="term" value="P:homologous chromosome pairing at meiosis"/>
    <property type="evidence" value="ECO:0007669"/>
    <property type="project" value="TreeGrafter"/>
</dbReference>
<sequence>MNKLDSHHIMSRLKLLTVDNQRRLLNVLVTLNLRKCNGKVEENNELLAKLDKYLQSAELEEKILGIIGYIQHVKALLLYDEDRESKLLAIENEIENTLIKIAQSTKDNYRARAVYFYEFTELLKTPKLPKSKKLLSMCDLTNKNFKKRFFIDHIATQRIAQSQFEAPQFVNQNCGMWIDIDELVLKEEPTLEGSIIPYLLFLQQFALYKKNFSEEYENFEFVLKSNISLSRVVEEKNTRGESREEKINRCNVLYFAVEWIRTVLNMFAEFQRDDKKNRPEIDKLIEKKFDLLMEVEGHLIKNIKRIEKYEVPNISRHLPKNFTVNFREKADVKKVKKMAEAEKADVKKVKKMAEAGVKNMANRNAAQRQLKTEEQEMSRDMDHDDTKMSRESLERMGLEVSIADAPEGNNEELDESRAISPNDPNLDENSDFWDFILPKPKQVSVNVEKLRWYFTPLNLSTIVRLVEINHLKRSRILFLVENLHLLLKYAIPTPGKQVPIGFGVDPPVPHATLDYGSKETIWKNIALLTPLLFELLNNQCVDHFIKNPPQDRNPNKFTDSDKLFMSCFKMIVQIFARVFQSKDLSTEVDPDNIDDSFSRTDLRHSILSQLCKSINVFNASKQPLNLTDKSKTRSTGFNFIDDDSRASAGGEDTITPVVEYFLEIAKFAPTIETGSALLEVLKLGSTKVNIGDRDERYAETALAYLARDWTERGDVDKSVLNKECLKILNHYIDSRVEKERIAAIAWLLEHSFSKMIPVELFRKHNFDIICFKDREEIVGQNNDSQFPCINETNIIAVHAVLYKKLNNSVIANLHKKQTKNMRSANLINEWEMAAQSYMYLNIISRIEDIRKHGRRLLLTCVRESRRFTEFFMSKNSSFMEFFTRPPEEVKRLANKLNFIHNNVQISNRIVQSIMTYAKVCKLGSILKLIPDLRATQDRFVTEIHNAWLSAGLSEAVKYGIVKTRDIDGKFTNNPEEILNKPKPSKRPRKPSTTTIKNTSVASTTSNADDPPPKKRGRQKKNTDNDSNQPGTSNSKAPVKRGRKPKNT</sequence>
<evidence type="ECO:0000256" key="4">
    <source>
        <dbReference type="ARBA" id="ARBA00023242"/>
    </source>
</evidence>
<keyword evidence="3" id="KW-0832">Ubl conjugation</keyword>
<evidence type="ECO:0000313" key="7">
    <source>
        <dbReference type="Proteomes" id="UP000887540"/>
    </source>
</evidence>
<keyword evidence="4" id="KW-0539">Nucleus</keyword>
<evidence type="ECO:0000256" key="2">
    <source>
        <dbReference type="ARBA" id="ARBA00022499"/>
    </source>
</evidence>
<reference evidence="8" key="1">
    <citation type="submission" date="2022-11" db="UniProtKB">
        <authorList>
            <consortium name="WormBaseParasite"/>
        </authorList>
    </citation>
    <scope>IDENTIFICATION</scope>
</reference>
<name>A0A914C5V4_9BILA</name>
<evidence type="ECO:0000313" key="8">
    <source>
        <dbReference type="WBParaSite" id="ACRNAN_Path_371.g1411.t1"/>
    </source>
</evidence>
<dbReference type="InterPro" id="IPR029448">
    <property type="entry name" value="FANCD2"/>
</dbReference>
<dbReference type="GO" id="GO:0005634">
    <property type="term" value="C:nucleus"/>
    <property type="evidence" value="ECO:0007669"/>
    <property type="project" value="UniProtKB-SubCell"/>
</dbReference>
<evidence type="ECO:0000256" key="1">
    <source>
        <dbReference type="ARBA" id="ARBA00004123"/>
    </source>
</evidence>
<comment type="similarity">
    <text evidence="5">Belongs to the Fanconi anemia protein FANCD2 family.</text>
</comment>
<keyword evidence="2" id="KW-1017">Isopeptide bond</keyword>
<feature type="compositionally biased region" description="Polar residues" evidence="6">
    <location>
        <begin position="1024"/>
        <end position="1035"/>
    </location>
</feature>
<dbReference type="WBParaSite" id="ACRNAN_Path_371.g1411.t1">
    <property type="protein sequence ID" value="ACRNAN_Path_371.g1411.t1"/>
    <property type="gene ID" value="ACRNAN_Path_371.g1411"/>
</dbReference>
<dbReference type="AlphaFoldDB" id="A0A914C5V4"/>
<dbReference type="GO" id="GO:1990918">
    <property type="term" value="P:double-strand break repair involved in meiotic recombination"/>
    <property type="evidence" value="ECO:0007669"/>
    <property type="project" value="TreeGrafter"/>
</dbReference>
<comment type="subcellular location">
    <subcellularLocation>
        <location evidence="1">Nucleus</location>
    </subcellularLocation>
</comment>
<dbReference type="PANTHER" id="PTHR32086">
    <property type="entry name" value="FANCONI ANEMIA GROUP D2 PROTEIN"/>
    <property type="match status" value="1"/>
</dbReference>
<proteinExistence type="inferred from homology"/>
<feature type="compositionally biased region" description="Polar residues" evidence="6">
    <location>
        <begin position="995"/>
        <end position="1007"/>
    </location>
</feature>
<dbReference type="GO" id="GO:0000793">
    <property type="term" value="C:condensed chromosome"/>
    <property type="evidence" value="ECO:0007669"/>
    <property type="project" value="TreeGrafter"/>
</dbReference>
<feature type="region of interest" description="Disordered" evidence="6">
    <location>
        <begin position="969"/>
        <end position="1047"/>
    </location>
</feature>
<feature type="region of interest" description="Disordered" evidence="6">
    <location>
        <begin position="365"/>
        <end position="385"/>
    </location>
</feature>
<organism evidence="7 8">
    <name type="scientific">Acrobeloides nanus</name>
    <dbReference type="NCBI Taxonomy" id="290746"/>
    <lineage>
        <taxon>Eukaryota</taxon>
        <taxon>Metazoa</taxon>
        <taxon>Ecdysozoa</taxon>
        <taxon>Nematoda</taxon>
        <taxon>Chromadorea</taxon>
        <taxon>Rhabditida</taxon>
        <taxon>Tylenchina</taxon>
        <taxon>Cephalobomorpha</taxon>
        <taxon>Cephaloboidea</taxon>
        <taxon>Cephalobidae</taxon>
        <taxon>Acrobeloides</taxon>
    </lineage>
</organism>
<dbReference type="PANTHER" id="PTHR32086:SF0">
    <property type="entry name" value="FANCONI ANEMIA GROUP D2 PROTEIN"/>
    <property type="match status" value="1"/>
</dbReference>
<keyword evidence="7" id="KW-1185">Reference proteome</keyword>
<feature type="compositionally biased region" description="Basic residues" evidence="6">
    <location>
        <begin position="1037"/>
        <end position="1047"/>
    </location>
</feature>
<protein>
    <submittedName>
        <fullName evidence="8">Uncharacterized protein</fullName>
    </submittedName>
</protein>
<evidence type="ECO:0000256" key="3">
    <source>
        <dbReference type="ARBA" id="ARBA00022843"/>
    </source>
</evidence>
<evidence type="ECO:0000256" key="6">
    <source>
        <dbReference type="SAM" id="MobiDB-lite"/>
    </source>
</evidence>
<dbReference type="GO" id="GO:0036297">
    <property type="term" value="P:interstrand cross-link repair"/>
    <property type="evidence" value="ECO:0007669"/>
    <property type="project" value="TreeGrafter"/>
</dbReference>
<dbReference type="GO" id="GO:0070182">
    <property type="term" value="F:DNA polymerase binding"/>
    <property type="evidence" value="ECO:0007669"/>
    <property type="project" value="TreeGrafter"/>
</dbReference>
<dbReference type="Proteomes" id="UP000887540">
    <property type="component" value="Unplaced"/>
</dbReference>
<accession>A0A914C5V4</accession>
<dbReference type="GO" id="GO:0031573">
    <property type="term" value="P:mitotic intra-S DNA damage checkpoint signaling"/>
    <property type="evidence" value="ECO:0007669"/>
    <property type="project" value="TreeGrafter"/>
</dbReference>
<feature type="compositionally biased region" description="Basic and acidic residues" evidence="6">
    <location>
        <begin position="370"/>
        <end position="385"/>
    </location>
</feature>